<dbReference type="AlphaFoldDB" id="A0A1F5RJI0"/>
<organism evidence="1 2">
    <name type="scientific">Candidatus Edwardsbacteria bacterium GWF2_54_11</name>
    <dbReference type="NCBI Taxonomy" id="1817851"/>
    <lineage>
        <taxon>Bacteria</taxon>
        <taxon>Candidatus Edwardsiibacteriota</taxon>
    </lineage>
</organism>
<name>A0A1F5RJI0_9BACT</name>
<dbReference type="InterPro" id="IPR053154">
    <property type="entry name" value="c-di-AMP_regulator"/>
</dbReference>
<reference evidence="1 2" key="1">
    <citation type="journal article" date="2016" name="Nat. Commun.">
        <title>Thousands of microbial genomes shed light on interconnected biogeochemical processes in an aquifer system.</title>
        <authorList>
            <person name="Anantharaman K."/>
            <person name="Brown C.T."/>
            <person name="Hug L.A."/>
            <person name="Sharon I."/>
            <person name="Castelle C.J."/>
            <person name="Probst A.J."/>
            <person name="Thomas B.C."/>
            <person name="Singh A."/>
            <person name="Wilkins M.J."/>
            <person name="Karaoz U."/>
            <person name="Brodie E.L."/>
            <person name="Williams K.H."/>
            <person name="Hubbard S.S."/>
            <person name="Banfield J.F."/>
        </authorList>
    </citation>
    <scope>NUCLEOTIDE SEQUENCE [LARGE SCALE GENOMIC DNA]</scope>
</reference>
<sequence>MKITGNKHKIFRNLDIRIVSLVLAVTLWLYASTERYYKLTFHCPVEVRNIPPGYSLARCLPPVICDIEARGKDLVAFQFKNPAVVIDAENRQIKKFKVKLTPDHLVLPFRLKARAVQFLDQEMEINLDRQTEKAVNILLDLVGDPADGLVLSDSIRYEPASALLKGPARQLEMLDAVYSAPIRVDGFSVGTLVRSALMLPDSCLFAVSPGSIDVFLRFEKSGERVFKNIPLSVINRSRDYLVSFAPGTIDLVVSGPRNVLEVAKQSDLKIVLDLKDLPPGKHQLQATIELPDKLVLIAASPRDFEVNIR</sequence>
<evidence type="ECO:0000313" key="1">
    <source>
        <dbReference type="EMBL" id="OGF14171.1"/>
    </source>
</evidence>
<accession>A0A1F5RJI0</accession>
<evidence type="ECO:0008006" key="3">
    <source>
        <dbReference type="Google" id="ProtNLM"/>
    </source>
</evidence>
<protein>
    <recommendedName>
        <fullName evidence="3">YbbR-like domain-containing protein</fullName>
    </recommendedName>
</protein>
<comment type="caution">
    <text evidence="1">The sequence shown here is derived from an EMBL/GenBank/DDBJ whole genome shotgun (WGS) entry which is preliminary data.</text>
</comment>
<proteinExistence type="predicted"/>
<gene>
    <name evidence="1" type="ORF">A2024_07455</name>
</gene>
<dbReference type="PANTHER" id="PTHR37804:SF1">
    <property type="entry name" value="CDAA REGULATORY PROTEIN CDAR"/>
    <property type="match status" value="1"/>
</dbReference>
<evidence type="ECO:0000313" key="2">
    <source>
        <dbReference type="Proteomes" id="UP000177230"/>
    </source>
</evidence>
<dbReference type="Gene3D" id="2.170.120.40">
    <property type="entry name" value="YbbR-like domain"/>
    <property type="match status" value="1"/>
</dbReference>
<dbReference type="PANTHER" id="PTHR37804">
    <property type="entry name" value="CDAA REGULATORY PROTEIN CDAR"/>
    <property type="match status" value="1"/>
</dbReference>
<dbReference type="EMBL" id="MFFM01000007">
    <property type="protein sequence ID" value="OGF14171.1"/>
    <property type="molecule type" value="Genomic_DNA"/>
</dbReference>
<dbReference type="Proteomes" id="UP000177230">
    <property type="component" value="Unassembled WGS sequence"/>
</dbReference>
<dbReference type="Gene3D" id="2.170.120.30">
    <property type="match status" value="1"/>
</dbReference>